<dbReference type="CDD" id="cd04088">
    <property type="entry name" value="EFG_mtEFG_II"/>
    <property type="match status" value="1"/>
</dbReference>
<dbReference type="GO" id="GO:0032790">
    <property type="term" value="P:ribosome disassembly"/>
    <property type="evidence" value="ECO:0007669"/>
    <property type="project" value="TreeGrafter"/>
</dbReference>
<reference evidence="10 11" key="1">
    <citation type="journal article" date="2018" name="Microbiome">
        <title>Fine metagenomic profile of the Mediterranean stratified and mixed water columns revealed by assembly and recruitment.</title>
        <authorList>
            <person name="Haro-Moreno J.M."/>
            <person name="Lopez-Perez M."/>
            <person name="De La Torre J.R."/>
            <person name="Picazo A."/>
            <person name="Camacho A."/>
            <person name="Rodriguez-Valera F."/>
        </authorList>
    </citation>
    <scope>NUCLEOTIDE SEQUENCE [LARGE SCALE GENOMIC DNA]</scope>
    <source>
        <strain evidence="10">MED-G83</strain>
    </source>
</reference>
<gene>
    <name evidence="8 10" type="primary">fusA</name>
    <name evidence="10" type="ORF">DBW97_04020</name>
</gene>
<dbReference type="CDD" id="cd01886">
    <property type="entry name" value="EF-G"/>
    <property type="match status" value="1"/>
</dbReference>
<dbReference type="FunFam" id="3.30.70.870:FF:000001">
    <property type="entry name" value="Elongation factor G"/>
    <property type="match status" value="1"/>
</dbReference>
<dbReference type="SUPFAM" id="SSF54211">
    <property type="entry name" value="Ribosomal protein S5 domain 2-like"/>
    <property type="match status" value="1"/>
</dbReference>
<dbReference type="Gene3D" id="3.40.50.300">
    <property type="entry name" value="P-loop containing nucleotide triphosphate hydrolases"/>
    <property type="match status" value="1"/>
</dbReference>
<keyword evidence="4 8" id="KW-0251">Elongation factor</keyword>
<comment type="subcellular location">
    <subcellularLocation>
        <location evidence="8">Cytoplasm</location>
    </subcellularLocation>
</comment>
<feature type="binding site" evidence="8">
    <location>
        <begin position="17"/>
        <end position="24"/>
    </location>
    <ligand>
        <name>GTP</name>
        <dbReference type="ChEBI" id="CHEBI:37565"/>
    </ligand>
</feature>
<evidence type="ECO:0000256" key="5">
    <source>
        <dbReference type="ARBA" id="ARBA00022917"/>
    </source>
</evidence>
<sequence length="695" mass="76867">MARKISLNRYRNIGICAHVDAGKTTTTERVLFYTGISHKIGEVHDGAAVMDWMEQEQERGITITSAATTCFWKGMDQQFDEHRINIIDTPGHVDFTIEVERSLRVLDGAVVVFCGSSGVQPQSETVWRQANKYEVPRIVFVNKMDRAGADFERVVSQIRDRLGATVVPIQYNIGAEDEFKGVIDLIKMKTIRWSEDDMGSTFEYTDIPEDLSARCSKLREELVEAAAEANEALMEKYLESGDLSEDEIKKGLRERVLANEITLALCGSAFKNKGVQAVLDAVIEFLPAPDEVKAIEGVNPKSDAPAKRSSSDEEPFSALAFKIATDPFVGNLTFIRVYSGVLSQGDGVVNTVKDEKERIGRMVQMHSNNREEIKEVRAGDIAACIGLKNVTTGDTLSDASDLVVLERMEFPDPVISLAVEPKSKPDQEKMSIALGKLAQEDPSFRVSSDEESGQTIISGMGELHLEVLVERMKREFSVEANVGKPQVAYREAITQNIEVEAKYAKQSGGRGQYGHVLMRMEPCEEEFEFVDEIKGGAIPKEYIPAVSKGVKEQLQNGVIAGYPLQGVKVTLYDGSYHEVDSSEMAFKLAGSMAARDGAMKAKPILLEPMMDVEVVTPEDYMGDVVGDLNRRRGQVQSMDDLPSGKAINALVPLSEMFGYATDLRSATQGRATYTMEFEKYLEVPSNLTEQIINKN</sequence>
<comment type="similarity">
    <text evidence="1 8">Belongs to the TRAFAC class translation factor GTPase superfamily. Classic translation factor GTPase family. EF-G/EF-2 subfamily.</text>
</comment>
<dbReference type="Gene3D" id="3.30.230.10">
    <property type="match status" value="1"/>
</dbReference>
<dbReference type="SUPFAM" id="SSF50447">
    <property type="entry name" value="Translation proteins"/>
    <property type="match status" value="1"/>
</dbReference>
<feature type="binding site" evidence="8">
    <location>
        <begin position="88"/>
        <end position="92"/>
    </location>
    <ligand>
        <name>GTP</name>
        <dbReference type="ChEBI" id="CHEBI:37565"/>
    </ligand>
</feature>
<evidence type="ECO:0000256" key="8">
    <source>
        <dbReference type="HAMAP-Rule" id="MF_00054"/>
    </source>
</evidence>
<dbReference type="InterPro" id="IPR009022">
    <property type="entry name" value="EFG_III"/>
</dbReference>
<comment type="function">
    <text evidence="7 8">Catalyzes the GTP-dependent ribosomal translocation step during translation elongation. During this step, the ribosome changes from the pre-translocational (PRE) to the post-translocational (POST) state as the newly formed A-site-bound peptidyl-tRNA and P-site-bound deacylated tRNA move to the P and E sites, respectively. Catalyzes the coordinated movement of the two tRNA molecules, the mRNA and conformational changes in the ribosome.</text>
</comment>
<dbReference type="InterPro" id="IPR041095">
    <property type="entry name" value="EFG_II"/>
</dbReference>
<evidence type="ECO:0000256" key="7">
    <source>
        <dbReference type="ARBA" id="ARBA00024731"/>
    </source>
</evidence>
<dbReference type="Pfam" id="PF22042">
    <property type="entry name" value="EF-G_D2"/>
    <property type="match status" value="1"/>
</dbReference>
<dbReference type="InterPro" id="IPR035647">
    <property type="entry name" value="EFG_III/V"/>
</dbReference>
<dbReference type="EMBL" id="QOPD01000006">
    <property type="protein sequence ID" value="RCL37964.1"/>
    <property type="molecule type" value="Genomic_DNA"/>
</dbReference>
<dbReference type="Proteomes" id="UP000252147">
    <property type="component" value="Unassembled WGS sequence"/>
</dbReference>
<evidence type="ECO:0000256" key="2">
    <source>
        <dbReference type="ARBA" id="ARBA00017872"/>
    </source>
</evidence>
<dbReference type="CDD" id="cd16262">
    <property type="entry name" value="EFG_III"/>
    <property type="match status" value="1"/>
</dbReference>
<evidence type="ECO:0000256" key="3">
    <source>
        <dbReference type="ARBA" id="ARBA00022741"/>
    </source>
</evidence>
<dbReference type="InterPro" id="IPR000795">
    <property type="entry name" value="T_Tr_GTP-bd_dom"/>
</dbReference>
<evidence type="ECO:0000313" key="11">
    <source>
        <dbReference type="Proteomes" id="UP000252147"/>
    </source>
</evidence>
<dbReference type="PROSITE" id="PS51722">
    <property type="entry name" value="G_TR_2"/>
    <property type="match status" value="1"/>
</dbReference>
<dbReference type="NCBIfam" id="NF009381">
    <property type="entry name" value="PRK12740.1-5"/>
    <property type="match status" value="1"/>
</dbReference>
<evidence type="ECO:0000259" key="9">
    <source>
        <dbReference type="PROSITE" id="PS51722"/>
    </source>
</evidence>
<dbReference type="GO" id="GO:0003746">
    <property type="term" value="F:translation elongation factor activity"/>
    <property type="evidence" value="ECO:0007669"/>
    <property type="project" value="UniProtKB-UniRule"/>
</dbReference>
<evidence type="ECO:0000313" key="10">
    <source>
        <dbReference type="EMBL" id="RCL37964.1"/>
    </source>
</evidence>
<dbReference type="InterPro" id="IPR005517">
    <property type="entry name" value="Transl_elong_EFG/EF2_IV"/>
</dbReference>
<dbReference type="InterPro" id="IPR020568">
    <property type="entry name" value="Ribosomal_Su5_D2-typ_SF"/>
</dbReference>
<dbReference type="FunFam" id="2.40.30.10:FF:000006">
    <property type="entry name" value="Elongation factor G"/>
    <property type="match status" value="1"/>
</dbReference>
<dbReference type="NCBIfam" id="TIGR00231">
    <property type="entry name" value="small_GTP"/>
    <property type="match status" value="1"/>
</dbReference>
<feature type="domain" description="Tr-type G" evidence="9">
    <location>
        <begin position="8"/>
        <end position="290"/>
    </location>
</feature>
<keyword evidence="8" id="KW-0963">Cytoplasm</keyword>
<dbReference type="CDD" id="cd03713">
    <property type="entry name" value="EFG_mtEFG_C"/>
    <property type="match status" value="1"/>
</dbReference>
<name>A0A368BM51_9GAMM</name>
<dbReference type="SUPFAM" id="SSF52540">
    <property type="entry name" value="P-loop containing nucleoside triphosphate hydrolases"/>
    <property type="match status" value="1"/>
</dbReference>
<dbReference type="InterPro" id="IPR031157">
    <property type="entry name" value="G_TR_CS"/>
</dbReference>
<dbReference type="PANTHER" id="PTHR43261">
    <property type="entry name" value="TRANSLATION ELONGATION FACTOR G-RELATED"/>
    <property type="match status" value="1"/>
</dbReference>
<dbReference type="AlphaFoldDB" id="A0A368BM51"/>
<dbReference type="Gene3D" id="3.30.70.870">
    <property type="entry name" value="Elongation Factor G (Translational Gtpase), domain 3"/>
    <property type="match status" value="1"/>
</dbReference>
<evidence type="ECO:0000256" key="6">
    <source>
        <dbReference type="ARBA" id="ARBA00023134"/>
    </source>
</evidence>
<proteinExistence type="inferred from homology"/>
<comment type="caution">
    <text evidence="10">The sequence shown here is derived from an EMBL/GenBank/DDBJ whole genome shotgun (WGS) entry which is preliminary data.</text>
</comment>
<organism evidence="10 11">
    <name type="scientific">SAR86 cluster bacterium</name>
    <dbReference type="NCBI Taxonomy" id="2030880"/>
    <lineage>
        <taxon>Bacteria</taxon>
        <taxon>Pseudomonadati</taxon>
        <taxon>Pseudomonadota</taxon>
        <taxon>Gammaproteobacteria</taxon>
        <taxon>SAR86 cluster</taxon>
    </lineage>
</organism>
<dbReference type="HAMAP" id="MF_00054_B">
    <property type="entry name" value="EF_G_EF_2_B"/>
    <property type="match status" value="1"/>
</dbReference>
<dbReference type="Gene3D" id="3.30.70.240">
    <property type="match status" value="1"/>
</dbReference>
<evidence type="ECO:0000256" key="4">
    <source>
        <dbReference type="ARBA" id="ARBA00022768"/>
    </source>
</evidence>
<dbReference type="PRINTS" id="PR00315">
    <property type="entry name" value="ELONGATNFCT"/>
</dbReference>
<dbReference type="Pfam" id="PF00679">
    <property type="entry name" value="EFG_C"/>
    <property type="match status" value="1"/>
</dbReference>
<keyword evidence="6 8" id="KW-0342">GTP-binding</keyword>
<dbReference type="SMART" id="SM00838">
    <property type="entry name" value="EFG_C"/>
    <property type="match status" value="1"/>
</dbReference>
<dbReference type="FunFam" id="3.40.50.300:FF:000029">
    <property type="entry name" value="Elongation factor G"/>
    <property type="match status" value="1"/>
</dbReference>
<dbReference type="GO" id="GO:0005737">
    <property type="term" value="C:cytoplasm"/>
    <property type="evidence" value="ECO:0007669"/>
    <property type="project" value="UniProtKB-SubCell"/>
</dbReference>
<dbReference type="FunFam" id="3.30.230.10:FF:000003">
    <property type="entry name" value="Elongation factor G"/>
    <property type="match status" value="1"/>
</dbReference>
<dbReference type="InterPro" id="IPR035649">
    <property type="entry name" value="EFG_V"/>
</dbReference>
<dbReference type="SUPFAM" id="SSF54980">
    <property type="entry name" value="EF-G C-terminal domain-like"/>
    <property type="match status" value="2"/>
</dbReference>
<dbReference type="SMART" id="SM00889">
    <property type="entry name" value="EFG_IV"/>
    <property type="match status" value="1"/>
</dbReference>
<dbReference type="Pfam" id="PF14492">
    <property type="entry name" value="EFG_III"/>
    <property type="match status" value="1"/>
</dbReference>
<keyword evidence="3 8" id="KW-0547">Nucleotide-binding</keyword>
<dbReference type="NCBIfam" id="TIGR00484">
    <property type="entry name" value="EF-G"/>
    <property type="match status" value="1"/>
</dbReference>
<dbReference type="InterPro" id="IPR000640">
    <property type="entry name" value="EFG_V-like"/>
</dbReference>
<feature type="binding site" evidence="8">
    <location>
        <begin position="142"/>
        <end position="145"/>
    </location>
    <ligand>
        <name>GTP</name>
        <dbReference type="ChEBI" id="CHEBI:37565"/>
    </ligand>
</feature>
<dbReference type="GO" id="GO:0097216">
    <property type="term" value="F:guanosine tetraphosphate binding"/>
    <property type="evidence" value="ECO:0007669"/>
    <property type="project" value="UniProtKB-ARBA"/>
</dbReference>
<accession>A0A368BM51</accession>
<dbReference type="FunFam" id="3.30.70.240:FF:000001">
    <property type="entry name" value="Elongation factor G"/>
    <property type="match status" value="1"/>
</dbReference>
<dbReference type="Pfam" id="PF03764">
    <property type="entry name" value="EFG_IV"/>
    <property type="match status" value="1"/>
</dbReference>
<dbReference type="InterPro" id="IPR014721">
    <property type="entry name" value="Ribsml_uS5_D2-typ_fold_subgr"/>
</dbReference>
<dbReference type="InterPro" id="IPR004540">
    <property type="entry name" value="Transl_elong_EFG/EF2"/>
</dbReference>
<dbReference type="GO" id="GO:0003924">
    <property type="term" value="F:GTPase activity"/>
    <property type="evidence" value="ECO:0007669"/>
    <property type="project" value="InterPro"/>
</dbReference>
<dbReference type="InterPro" id="IPR009000">
    <property type="entry name" value="Transl_B-barrel_sf"/>
</dbReference>
<dbReference type="Gene3D" id="2.40.30.10">
    <property type="entry name" value="Translation factors"/>
    <property type="match status" value="1"/>
</dbReference>
<dbReference type="InterPro" id="IPR047872">
    <property type="entry name" value="EFG_IV"/>
</dbReference>
<dbReference type="InterPro" id="IPR027417">
    <property type="entry name" value="P-loop_NTPase"/>
</dbReference>
<evidence type="ECO:0000256" key="1">
    <source>
        <dbReference type="ARBA" id="ARBA00005870"/>
    </source>
</evidence>
<dbReference type="Pfam" id="PF00009">
    <property type="entry name" value="GTP_EFTU"/>
    <property type="match status" value="1"/>
</dbReference>
<dbReference type="PANTHER" id="PTHR43261:SF1">
    <property type="entry name" value="RIBOSOME-RELEASING FACTOR 2, MITOCHONDRIAL"/>
    <property type="match status" value="1"/>
</dbReference>
<dbReference type="CDD" id="cd01434">
    <property type="entry name" value="EFG_mtEFG1_IV"/>
    <property type="match status" value="1"/>
</dbReference>
<protein>
    <recommendedName>
        <fullName evidence="2 8">Elongation factor G</fullName>
        <shortName evidence="8">EF-G</shortName>
    </recommendedName>
</protein>
<dbReference type="InterPro" id="IPR053905">
    <property type="entry name" value="EF-G-like_DII"/>
</dbReference>
<keyword evidence="5 8" id="KW-0648">Protein biosynthesis</keyword>
<dbReference type="InterPro" id="IPR005225">
    <property type="entry name" value="Small_GTP-bd"/>
</dbReference>
<dbReference type="PROSITE" id="PS00301">
    <property type="entry name" value="G_TR_1"/>
    <property type="match status" value="1"/>
</dbReference>
<dbReference type="GO" id="GO:0005525">
    <property type="term" value="F:GTP binding"/>
    <property type="evidence" value="ECO:0007669"/>
    <property type="project" value="UniProtKB-UniRule"/>
</dbReference>